<dbReference type="PANTHER" id="PTHR24114">
    <property type="entry name" value="LEUCINE RICH REPEAT FAMILY PROTEIN"/>
    <property type="match status" value="1"/>
</dbReference>
<dbReference type="SUPFAM" id="SSF47986">
    <property type="entry name" value="DEATH domain"/>
    <property type="match status" value="1"/>
</dbReference>
<dbReference type="OrthoDB" id="120976at2759"/>
<dbReference type="SMART" id="SM00368">
    <property type="entry name" value="LRR_RI"/>
    <property type="match status" value="8"/>
</dbReference>
<evidence type="ECO:0000313" key="3">
    <source>
        <dbReference type="Proteomes" id="UP000271974"/>
    </source>
</evidence>
<dbReference type="InterPro" id="IPR011029">
    <property type="entry name" value="DEATH-like_dom_sf"/>
</dbReference>
<dbReference type="PANTHER" id="PTHR24114:SF2">
    <property type="entry name" value="F-BOX DOMAIN-CONTAINING PROTEIN-RELATED"/>
    <property type="match status" value="1"/>
</dbReference>
<feature type="compositionally biased region" description="Basic residues" evidence="1">
    <location>
        <begin position="92"/>
        <end position="101"/>
    </location>
</feature>
<comment type="caution">
    <text evidence="2">The sequence shown here is derived from an EMBL/GenBank/DDBJ whole genome shotgun (WGS) entry which is preliminary data.</text>
</comment>
<feature type="compositionally biased region" description="Basic and acidic residues" evidence="1">
    <location>
        <begin position="102"/>
        <end position="115"/>
    </location>
</feature>
<dbReference type="STRING" id="188477.A0A433UBK4"/>
<accession>A0A433UBK4</accession>
<dbReference type="Gene3D" id="3.80.10.10">
    <property type="entry name" value="Ribonuclease Inhibitor"/>
    <property type="match status" value="1"/>
</dbReference>
<keyword evidence="3" id="KW-1185">Reference proteome</keyword>
<evidence type="ECO:0008006" key="4">
    <source>
        <dbReference type="Google" id="ProtNLM"/>
    </source>
</evidence>
<organism evidence="2 3">
    <name type="scientific">Elysia chlorotica</name>
    <name type="common">Eastern emerald elysia</name>
    <name type="synonym">Sea slug</name>
    <dbReference type="NCBI Taxonomy" id="188477"/>
    <lineage>
        <taxon>Eukaryota</taxon>
        <taxon>Metazoa</taxon>
        <taxon>Spiralia</taxon>
        <taxon>Lophotrochozoa</taxon>
        <taxon>Mollusca</taxon>
        <taxon>Gastropoda</taxon>
        <taxon>Heterobranchia</taxon>
        <taxon>Euthyneura</taxon>
        <taxon>Panpulmonata</taxon>
        <taxon>Sacoglossa</taxon>
        <taxon>Placobranchoidea</taxon>
        <taxon>Plakobranchidae</taxon>
        <taxon>Elysia</taxon>
    </lineage>
</organism>
<dbReference type="InterPro" id="IPR032675">
    <property type="entry name" value="LRR_dom_sf"/>
</dbReference>
<dbReference type="SUPFAM" id="SSF52047">
    <property type="entry name" value="RNI-like"/>
    <property type="match status" value="1"/>
</dbReference>
<dbReference type="AlphaFoldDB" id="A0A433UBK4"/>
<reference evidence="2 3" key="1">
    <citation type="submission" date="2019-01" db="EMBL/GenBank/DDBJ databases">
        <title>A draft genome assembly of the solar-powered sea slug Elysia chlorotica.</title>
        <authorList>
            <person name="Cai H."/>
            <person name="Li Q."/>
            <person name="Fang X."/>
            <person name="Li J."/>
            <person name="Curtis N.E."/>
            <person name="Altenburger A."/>
            <person name="Shibata T."/>
            <person name="Feng M."/>
            <person name="Maeda T."/>
            <person name="Schwartz J.A."/>
            <person name="Shigenobu S."/>
            <person name="Lundholm N."/>
            <person name="Nishiyama T."/>
            <person name="Yang H."/>
            <person name="Hasebe M."/>
            <person name="Li S."/>
            <person name="Pierce S.K."/>
            <person name="Wang J."/>
        </authorList>
    </citation>
    <scope>NUCLEOTIDE SEQUENCE [LARGE SCALE GENOMIC DNA]</scope>
    <source>
        <strain evidence="2">EC2010</strain>
        <tissue evidence="2">Whole organism of an adult</tissue>
    </source>
</reference>
<evidence type="ECO:0000313" key="2">
    <source>
        <dbReference type="EMBL" id="RUS91250.1"/>
    </source>
</evidence>
<gene>
    <name evidence="2" type="ORF">EGW08_000962</name>
</gene>
<dbReference type="Pfam" id="PF13516">
    <property type="entry name" value="LRR_6"/>
    <property type="match status" value="3"/>
</dbReference>
<proteinExistence type="predicted"/>
<feature type="region of interest" description="Disordered" evidence="1">
    <location>
        <begin position="37"/>
        <end position="116"/>
    </location>
</feature>
<feature type="compositionally biased region" description="Polar residues" evidence="1">
    <location>
        <begin position="37"/>
        <end position="71"/>
    </location>
</feature>
<evidence type="ECO:0000256" key="1">
    <source>
        <dbReference type="SAM" id="MobiDB-lite"/>
    </source>
</evidence>
<dbReference type="Proteomes" id="UP000271974">
    <property type="component" value="Unassembled WGS sequence"/>
</dbReference>
<sequence>MPRLARTTMCRNRSPETMPASLLEKSPTALPLQYCRNPNNNRHISTSYNQEKPHNPQTALTDSKPALSTTPGLLAAVPNRKSKIKSPEMSSRRHHHARSRRRSNDKTCHSGDAKSRQRHIMVSISELLRQSLDPYPLLEPLKRAGVLTNVDMQSFLGHHDRKSVCEGLADLVGEAGPQAMSIFSDALSNTGTCSEILEVLQVMREMDRIVHEVPHEPVSPCPASLDDSEEDAAVTAEEKSLRFEVGYLAPDHTLKPLVELERAQRLSKASMSTRNSAYSLLETSGDHGAFPGLVMVSVCVAGHSLSGARAQCLAGLLRERRCVCELRVGKTRLTGQDVAVLAAALRENSTVHSLDLRLNALDDAGGEALAGLLQNTRTLRELNLSSCGLSPDSLRTLAVAVGANRSLFDLDLSFLEVGDESAPYMRDMLRSNSGLRKLRLRSNNLTWSGCYVIAEGLTRSTSLQVLDLGRNLLGDAGMQALAKFLPDTSISELYVENCSLSQAGCEHLGDVVAHCKRLRTLDASTNLLTDAGIGKLAAALERSSSIENVGLNMCGLTNNGFSKLLDMLEKNTSLLQVKLCYNRLGETEHTNPLATTENLRYRLRIVTSSRPKLKILLWGNAIDEG</sequence>
<dbReference type="InterPro" id="IPR052394">
    <property type="entry name" value="LRR-containing"/>
</dbReference>
<dbReference type="InterPro" id="IPR001611">
    <property type="entry name" value="Leu-rich_rpt"/>
</dbReference>
<dbReference type="EMBL" id="RQTK01000015">
    <property type="protein sequence ID" value="RUS91250.1"/>
    <property type="molecule type" value="Genomic_DNA"/>
</dbReference>
<protein>
    <recommendedName>
        <fullName evidence="4">CARD domain-containing protein</fullName>
    </recommendedName>
</protein>
<name>A0A433UBK4_ELYCH</name>
<dbReference type="Gene3D" id="1.10.533.10">
    <property type="entry name" value="Death Domain, Fas"/>
    <property type="match status" value="1"/>
</dbReference>
<feature type="region of interest" description="Disordered" evidence="1">
    <location>
        <begin position="1"/>
        <end position="20"/>
    </location>
</feature>